<reference evidence="1" key="1">
    <citation type="journal article" date="2021" name="G3 (Bethesda)">
        <title>Genome and transcriptome analysis of the beet armyworm Spodoptera exigua reveals targets for pest control. .</title>
        <authorList>
            <person name="Simon S."/>
            <person name="Breeschoten T."/>
            <person name="Jansen H.J."/>
            <person name="Dirks R.P."/>
            <person name="Schranz M.E."/>
            <person name="Ros V.I.D."/>
        </authorList>
    </citation>
    <scope>NUCLEOTIDE SEQUENCE</scope>
    <source>
        <strain evidence="1">TB_SE_WUR_2020</strain>
    </source>
</reference>
<sequence length="222" mass="25218">MVSGKILTIVKMGDWTSLEAILRDLSVAQGSCVPASLEAYTSNAPPAYNIEEEESEEQKYYTCDADAEESFPAPDPRQIQHMLRLVDKGEANKDDNLNGSGDFNLLNSELEEKRKRNRLKKNAALSSIVAAKEAEEARKHLIGDNIVQNMFKRKSVVGSKVETATIPPPAPSPPRLIHKYTPSARAKEYYNKYEENTKLREQFREDIWTKAEREMCEIEKRQ</sequence>
<evidence type="ECO:0000313" key="2">
    <source>
        <dbReference type="Proteomes" id="UP000814243"/>
    </source>
</evidence>
<gene>
    <name evidence="1" type="ORF">HF086_010171</name>
</gene>
<accession>A0A922SCM1</accession>
<comment type="caution">
    <text evidence="1">The sequence shown here is derived from an EMBL/GenBank/DDBJ whole genome shotgun (WGS) entry which is preliminary data.</text>
</comment>
<dbReference type="AlphaFoldDB" id="A0A922SCM1"/>
<evidence type="ECO:0000313" key="1">
    <source>
        <dbReference type="EMBL" id="KAH9633062.1"/>
    </source>
</evidence>
<dbReference type="EMBL" id="JACEFF010000673">
    <property type="protein sequence ID" value="KAH9633062.1"/>
    <property type="molecule type" value="Genomic_DNA"/>
</dbReference>
<protein>
    <submittedName>
        <fullName evidence="1">Uncharacterized protein</fullName>
    </submittedName>
</protein>
<dbReference type="Proteomes" id="UP000814243">
    <property type="component" value="Unassembled WGS sequence"/>
</dbReference>
<organism evidence="1 2">
    <name type="scientific">Spodoptera exigua</name>
    <name type="common">Beet armyworm</name>
    <name type="synonym">Noctua fulgens</name>
    <dbReference type="NCBI Taxonomy" id="7107"/>
    <lineage>
        <taxon>Eukaryota</taxon>
        <taxon>Metazoa</taxon>
        <taxon>Ecdysozoa</taxon>
        <taxon>Arthropoda</taxon>
        <taxon>Hexapoda</taxon>
        <taxon>Insecta</taxon>
        <taxon>Pterygota</taxon>
        <taxon>Neoptera</taxon>
        <taxon>Endopterygota</taxon>
        <taxon>Lepidoptera</taxon>
        <taxon>Glossata</taxon>
        <taxon>Ditrysia</taxon>
        <taxon>Noctuoidea</taxon>
        <taxon>Noctuidae</taxon>
        <taxon>Amphipyrinae</taxon>
        <taxon>Spodoptera</taxon>
    </lineage>
</organism>
<proteinExistence type="predicted"/>
<name>A0A922SCM1_SPOEX</name>